<keyword evidence="1" id="KW-0472">Membrane</keyword>
<comment type="caution">
    <text evidence="2">The sequence shown here is derived from an EMBL/GenBank/DDBJ whole genome shotgun (WGS) entry which is preliminary data.</text>
</comment>
<feature type="transmembrane region" description="Helical" evidence="1">
    <location>
        <begin position="145"/>
        <end position="166"/>
    </location>
</feature>
<gene>
    <name evidence="2" type="ORF">DFR64_2311</name>
</gene>
<evidence type="ECO:0000256" key="1">
    <source>
        <dbReference type="SAM" id="Phobius"/>
    </source>
</evidence>
<dbReference type="AlphaFoldDB" id="A0A3E0A879"/>
<dbReference type="RefSeq" id="WP_116225584.1">
    <property type="nucleotide sequence ID" value="NZ_AP018437.1"/>
</dbReference>
<proteinExistence type="predicted"/>
<feature type="transmembrane region" description="Helical" evidence="1">
    <location>
        <begin position="36"/>
        <end position="56"/>
    </location>
</feature>
<feature type="transmembrane region" description="Helical" evidence="1">
    <location>
        <begin position="7"/>
        <end position="30"/>
    </location>
</feature>
<organism evidence="2 3">
    <name type="scientific">Pelolinea submarina</name>
    <dbReference type="NCBI Taxonomy" id="913107"/>
    <lineage>
        <taxon>Bacteria</taxon>
        <taxon>Bacillati</taxon>
        <taxon>Chloroflexota</taxon>
        <taxon>Anaerolineae</taxon>
        <taxon>Anaerolineales</taxon>
        <taxon>Anaerolineaceae</taxon>
        <taxon>Pelolinea</taxon>
    </lineage>
</organism>
<dbReference type="Proteomes" id="UP000256388">
    <property type="component" value="Unassembled WGS sequence"/>
</dbReference>
<evidence type="ECO:0000313" key="3">
    <source>
        <dbReference type="Proteomes" id="UP000256388"/>
    </source>
</evidence>
<keyword evidence="3" id="KW-1185">Reference proteome</keyword>
<keyword evidence="1" id="KW-0812">Transmembrane</keyword>
<name>A0A3E0A879_9CHLR</name>
<protein>
    <submittedName>
        <fullName evidence="2">Uncharacterized protein</fullName>
    </submittedName>
</protein>
<dbReference type="EMBL" id="QUMS01000003">
    <property type="protein sequence ID" value="REG07107.1"/>
    <property type="molecule type" value="Genomic_DNA"/>
</dbReference>
<evidence type="ECO:0000313" key="2">
    <source>
        <dbReference type="EMBL" id="REG07107.1"/>
    </source>
</evidence>
<accession>A0A3E0A879</accession>
<reference evidence="2 3" key="1">
    <citation type="submission" date="2018-08" db="EMBL/GenBank/DDBJ databases">
        <title>Genomic Encyclopedia of Type Strains, Phase IV (KMG-IV): sequencing the most valuable type-strain genomes for metagenomic binning, comparative biology and taxonomic classification.</title>
        <authorList>
            <person name="Goeker M."/>
        </authorList>
    </citation>
    <scope>NUCLEOTIDE SEQUENCE [LARGE SCALE GENOMIC DNA]</scope>
    <source>
        <strain evidence="2 3">DSM 23923</strain>
    </source>
</reference>
<feature type="transmembrane region" description="Helical" evidence="1">
    <location>
        <begin position="88"/>
        <end position="110"/>
    </location>
</feature>
<sequence>MSKRLKTLLIVMIVLCAFVLVECSILPFLVGEDVNSMIQVILIDLVLEIPLAYFLYSLIQGMVIKNNEAKGIEVSTQKKKKTKTSIKVAFIVMLVIPAILTSVMAIISILKSCAGLSGTGSKESGVTAIFGVIPIFFSDRTINSIWAIVGPIILAMVAFEFVQWLIKKIYVIIEEDF</sequence>
<keyword evidence="1" id="KW-1133">Transmembrane helix</keyword>